<dbReference type="AlphaFoldDB" id="Q2HSN5"/>
<dbReference type="PANTHER" id="PTHR31569">
    <property type="entry name" value="SWIM-TYPE DOMAIN-CONTAINING PROTEIN"/>
    <property type="match status" value="1"/>
</dbReference>
<dbReference type="EMBL" id="AC151520">
    <property type="protein sequence ID" value="ABD32448.2"/>
    <property type="molecule type" value="Genomic_DNA"/>
</dbReference>
<gene>
    <name evidence="2" type="ORF">MtrDRAFT_AC151520g44v2</name>
</gene>
<accession>Q2HSN5</accession>
<reference evidence="2" key="2">
    <citation type="submission" date="2007-03" db="EMBL/GenBank/DDBJ databases">
        <authorList>
            <consortium name="The International Medicago Genome Annotation Group"/>
        </authorList>
    </citation>
    <scope>NUCLEOTIDE SEQUENCE</scope>
</reference>
<reference evidence="2" key="1">
    <citation type="submission" date="2004-10" db="EMBL/GenBank/DDBJ databases">
        <authorList>
            <person name="Town C.D."/>
        </authorList>
    </citation>
    <scope>NUCLEOTIDE SEQUENCE</scope>
</reference>
<sequence length="148" mass="17162">MDYKTNMYMMPLFEIVGVTSTDMTYSVGFAYMTGEKEDNFTWALQMLLKLLKPKSDMPKVVVTDRDTTLMNVVAKFLPETSAILCYFHVGRNVRANIITNCIVKPKFVKVDGKEKLVNEVKPNEIFDTIFRAWEKVYKFHASLQCPWI</sequence>
<protein>
    <submittedName>
        <fullName evidence="2">Transposase, putative</fullName>
    </submittedName>
</protein>
<organism evidence="2">
    <name type="scientific">Medicago truncatula</name>
    <name type="common">Barrel medic</name>
    <name type="synonym">Medicago tribuloides</name>
    <dbReference type="NCBI Taxonomy" id="3880"/>
    <lineage>
        <taxon>Eukaryota</taxon>
        <taxon>Viridiplantae</taxon>
        <taxon>Streptophyta</taxon>
        <taxon>Embryophyta</taxon>
        <taxon>Tracheophyta</taxon>
        <taxon>Spermatophyta</taxon>
        <taxon>Magnoliopsida</taxon>
        <taxon>eudicotyledons</taxon>
        <taxon>Gunneridae</taxon>
        <taxon>Pentapetalae</taxon>
        <taxon>rosids</taxon>
        <taxon>fabids</taxon>
        <taxon>Fabales</taxon>
        <taxon>Fabaceae</taxon>
        <taxon>Papilionoideae</taxon>
        <taxon>50 kb inversion clade</taxon>
        <taxon>NPAAA clade</taxon>
        <taxon>Hologalegina</taxon>
        <taxon>IRL clade</taxon>
        <taxon>Trifolieae</taxon>
        <taxon>Medicago</taxon>
    </lineage>
</organism>
<dbReference type="InterPro" id="IPR018289">
    <property type="entry name" value="MULE_transposase_dom"/>
</dbReference>
<dbReference type="Pfam" id="PF10551">
    <property type="entry name" value="MULE"/>
    <property type="match status" value="1"/>
</dbReference>
<dbReference type="InterPro" id="IPR052579">
    <property type="entry name" value="Zinc_finger_SWIM"/>
</dbReference>
<dbReference type="PANTHER" id="PTHR31569:SF4">
    <property type="entry name" value="SWIM-TYPE DOMAIN-CONTAINING PROTEIN"/>
    <property type="match status" value="1"/>
</dbReference>
<evidence type="ECO:0000313" key="2">
    <source>
        <dbReference type="EMBL" id="ABD32448.2"/>
    </source>
</evidence>
<feature type="domain" description="MULE transposase" evidence="1">
    <location>
        <begin position="3"/>
        <end position="90"/>
    </location>
</feature>
<evidence type="ECO:0000259" key="1">
    <source>
        <dbReference type="Pfam" id="PF10551"/>
    </source>
</evidence>
<proteinExistence type="predicted"/>
<name>Q2HSN5_MEDTR</name>